<dbReference type="Proteomes" id="UP000588158">
    <property type="component" value="Unassembled WGS sequence"/>
</dbReference>
<dbReference type="GO" id="GO:0006508">
    <property type="term" value="P:proteolysis"/>
    <property type="evidence" value="ECO:0007669"/>
    <property type="project" value="UniProtKB-KW"/>
</dbReference>
<dbReference type="AlphaFoldDB" id="A0A841AFS4"/>
<name>A0A841AFS4_9MICO</name>
<keyword evidence="4" id="KW-0378">Hydrolase</keyword>
<feature type="domain" description="CAAX prenyl protease 2/Lysostaphin resistance protein A-like" evidence="3">
    <location>
        <begin position="229"/>
        <end position="326"/>
    </location>
</feature>
<dbReference type="RefSeq" id="WP_184325540.1">
    <property type="nucleotide sequence ID" value="NZ_JACHLZ010000001.1"/>
</dbReference>
<evidence type="ECO:0000256" key="2">
    <source>
        <dbReference type="SAM" id="Phobius"/>
    </source>
</evidence>
<feature type="transmembrane region" description="Helical" evidence="2">
    <location>
        <begin position="227"/>
        <end position="247"/>
    </location>
</feature>
<feature type="transmembrane region" description="Helical" evidence="2">
    <location>
        <begin position="315"/>
        <end position="337"/>
    </location>
</feature>
<reference evidence="4 5" key="1">
    <citation type="submission" date="2020-08" db="EMBL/GenBank/DDBJ databases">
        <title>Sequencing the genomes of 1000 actinobacteria strains.</title>
        <authorList>
            <person name="Klenk H.-P."/>
        </authorList>
    </citation>
    <scope>NUCLEOTIDE SEQUENCE [LARGE SCALE GENOMIC DNA]</scope>
    <source>
        <strain evidence="4 5">DSM 28796</strain>
    </source>
</reference>
<accession>A0A841AFS4</accession>
<feature type="compositionally biased region" description="Low complexity" evidence="1">
    <location>
        <begin position="1"/>
        <end position="11"/>
    </location>
</feature>
<organism evidence="4 5">
    <name type="scientific">Brachybacterium aquaticum</name>
    <dbReference type="NCBI Taxonomy" id="1432564"/>
    <lineage>
        <taxon>Bacteria</taxon>
        <taxon>Bacillati</taxon>
        <taxon>Actinomycetota</taxon>
        <taxon>Actinomycetes</taxon>
        <taxon>Micrococcales</taxon>
        <taxon>Dermabacteraceae</taxon>
        <taxon>Brachybacterium</taxon>
    </lineage>
</organism>
<feature type="compositionally biased region" description="Pro residues" evidence="1">
    <location>
        <begin position="42"/>
        <end position="55"/>
    </location>
</feature>
<protein>
    <submittedName>
        <fullName evidence="4">Membrane protease YdiL (CAAX protease family)</fullName>
    </submittedName>
</protein>
<proteinExistence type="predicted"/>
<keyword evidence="2" id="KW-1133">Transmembrane helix</keyword>
<dbReference type="InterPro" id="IPR003675">
    <property type="entry name" value="Rce1/LyrA-like_dom"/>
</dbReference>
<dbReference type="GO" id="GO:0080120">
    <property type="term" value="P:CAAX-box protein maturation"/>
    <property type="evidence" value="ECO:0007669"/>
    <property type="project" value="UniProtKB-ARBA"/>
</dbReference>
<gene>
    <name evidence="4" type="ORF">HNR70_001988</name>
</gene>
<feature type="transmembrane region" description="Helical" evidence="2">
    <location>
        <begin position="259"/>
        <end position="278"/>
    </location>
</feature>
<comment type="caution">
    <text evidence="4">The sequence shown here is derived from an EMBL/GenBank/DDBJ whole genome shotgun (WGS) entry which is preliminary data.</text>
</comment>
<sequence length="339" mass="35236">MISAAPRPARPSADDARPPVPSAAPERTRPDPADPAVADPGPIRPGPSNPGPRVPAPGDRPVVVGAVLTVFAVAIAVTIVRSPDGVVVSRDPGYTPLPVPLLLVPAALAMALTALLPRGRGTAGISVRRPRALRGETALLLGLAVSFPLLVPLLALPEDYVLLKAAMFLVVPPVVLALSARRRGPSIAIGRPAVSAWLILLPALTLGVLSTVGPFSTGGPATWPPLAVLLVSATATAITAGFGEELLYRRLLQTRLEALLGSWTGLLLASLLFGLMHVTSHGDGTWWEGAAQVIALQGTTGLALGMMWRRWRRLWVCVLAHLLLNGLGVLLHLVGLLGA</sequence>
<dbReference type="GO" id="GO:0004175">
    <property type="term" value="F:endopeptidase activity"/>
    <property type="evidence" value="ECO:0007669"/>
    <property type="project" value="UniProtKB-ARBA"/>
</dbReference>
<dbReference type="EMBL" id="JACHLZ010000001">
    <property type="protein sequence ID" value="MBB5832175.1"/>
    <property type="molecule type" value="Genomic_DNA"/>
</dbReference>
<feature type="transmembrane region" description="Helical" evidence="2">
    <location>
        <begin position="192"/>
        <end position="215"/>
    </location>
</feature>
<feature type="transmembrane region" description="Helical" evidence="2">
    <location>
        <begin position="62"/>
        <end position="79"/>
    </location>
</feature>
<keyword evidence="5" id="KW-1185">Reference proteome</keyword>
<dbReference type="Pfam" id="PF02517">
    <property type="entry name" value="Rce1-like"/>
    <property type="match status" value="1"/>
</dbReference>
<evidence type="ECO:0000313" key="5">
    <source>
        <dbReference type="Proteomes" id="UP000588158"/>
    </source>
</evidence>
<keyword evidence="2" id="KW-0472">Membrane</keyword>
<keyword evidence="2" id="KW-0812">Transmembrane</keyword>
<evidence type="ECO:0000256" key="1">
    <source>
        <dbReference type="SAM" id="MobiDB-lite"/>
    </source>
</evidence>
<keyword evidence="4" id="KW-0645">Protease</keyword>
<feature type="transmembrane region" description="Helical" evidence="2">
    <location>
        <begin position="290"/>
        <end position="308"/>
    </location>
</feature>
<feature type="region of interest" description="Disordered" evidence="1">
    <location>
        <begin position="1"/>
        <end position="57"/>
    </location>
</feature>
<feature type="transmembrane region" description="Helical" evidence="2">
    <location>
        <begin position="99"/>
        <end position="116"/>
    </location>
</feature>
<evidence type="ECO:0000313" key="4">
    <source>
        <dbReference type="EMBL" id="MBB5832175.1"/>
    </source>
</evidence>
<feature type="transmembrane region" description="Helical" evidence="2">
    <location>
        <begin position="137"/>
        <end position="155"/>
    </location>
</feature>
<evidence type="ECO:0000259" key="3">
    <source>
        <dbReference type="Pfam" id="PF02517"/>
    </source>
</evidence>
<feature type="transmembrane region" description="Helical" evidence="2">
    <location>
        <begin position="161"/>
        <end position="180"/>
    </location>
</feature>